<feature type="binding site" evidence="11">
    <location>
        <position position="253"/>
    </location>
    <ligand>
        <name>Zn(2+)</name>
        <dbReference type="ChEBI" id="CHEBI:29105"/>
        <label>2</label>
        <note>catalytic</note>
    </ligand>
</feature>
<dbReference type="Pfam" id="PF00413">
    <property type="entry name" value="Peptidase_M10"/>
    <property type="match status" value="1"/>
</dbReference>
<keyword evidence="3 11" id="KW-0479">Metal-binding</keyword>
<feature type="chain" id="PRO_5043003985" description="Peptidase metallopeptidase domain-containing protein" evidence="17">
    <location>
        <begin position="21"/>
        <end position="528"/>
    </location>
</feature>
<dbReference type="GO" id="GO:0030574">
    <property type="term" value="P:collagen catabolic process"/>
    <property type="evidence" value="ECO:0007669"/>
    <property type="project" value="TreeGrafter"/>
</dbReference>
<keyword evidence="20" id="KW-1185">Reference proteome</keyword>
<dbReference type="GO" id="GO:0005615">
    <property type="term" value="C:extracellular space"/>
    <property type="evidence" value="ECO:0007669"/>
    <property type="project" value="TreeGrafter"/>
</dbReference>
<proteinExistence type="inferred from homology"/>
<gene>
    <name evidence="19" type="ORF">V1264_022028</name>
</gene>
<dbReference type="InterPro" id="IPR036365">
    <property type="entry name" value="PGBD-like_sf"/>
</dbReference>
<feature type="binding site" evidence="11">
    <location>
        <position position="243"/>
    </location>
    <ligand>
        <name>Zn(2+)</name>
        <dbReference type="ChEBI" id="CHEBI:29105"/>
        <label>2</label>
        <note>catalytic</note>
    </ligand>
</feature>
<dbReference type="InterPro" id="IPR006026">
    <property type="entry name" value="Peptidase_Metallo"/>
</dbReference>
<dbReference type="EMBL" id="JBAMIC010004070">
    <property type="protein sequence ID" value="KAK7088058.1"/>
    <property type="molecule type" value="Genomic_DNA"/>
</dbReference>
<dbReference type="GO" id="GO:0004222">
    <property type="term" value="F:metalloendopeptidase activity"/>
    <property type="evidence" value="ECO:0007669"/>
    <property type="project" value="InterPro"/>
</dbReference>
<dbReference type="InterPro" id="IPR000585">
    <property type="entry name" value="Hemopexin-like_dom"/>
</dbReference>
<feature type="region of interest" description="Disordered" evidence="16">
    <location>
        <begin position="83"/>
        <end position="126"/>
    </location>
</feature>
<keyword evidence="5" id="KW-0677">Repeat</keyword>
<dbReference type="GO" id="GO:0030198">
    <property type="term" value="P:extracellular matrix organization"/>
    <property type="evidence" value="ECO:0007669"/>
    <property type="project" value="TreeGrafter"/>
</dbReference>
<evidence type="ECO:0000313" key="20">
    <source>
        <dbReference type="Proteomes" id="UP001374579"/>
    </source>
</evidence>
<evidence type="ECO:0000256" key="17">
    <source>
        <dbReference type="SAM" id="SignalP"/>
    </source>
</evidence>
<dbReference type="Gene3D" id="3.40.390.10">
    <property type="entry name" value="Collagenase (Catalytic Domain)"/>
    <property type="match status" value="1"/>
</dbReference>
<dbReference type="InterPro" id="IPR001818">
    <property type="entry name" value="Pept_M10_metallopeptidase"/>
</dbReference>
<dbReference type="GO" id="GO:0008270">
    <property type="term" value="F:zinc ion binding"/>
    <property type="evidence" value="ECO:0007669"/>
    <property type="project" value="InterPro"/>
</dbReference>
<dbReference type="InterPro" id="IPR036375">
    <property type="entry name" value="Hemopexin-like_dom_sf"/>
</dbReference>
<feature type="modified residue" description="Phosphotyrosine; by PKDCC" evidence="13">
    <location>
        <position position="419"/>
    </location>
</feature>
<dbReference type="GO" id="GO:0006508">
    <property type="term" value="P:proteolysis"/>
    <property type="evidence" value="ECO:0007669"/>
    <property type="project" value="UniProtKB-KW"/>
</dbReference>
<feature type="binding site" evidence="12">
    <location>
        <position position="222"/>
    </location>
    <ligand>
        <name>Ca(2+)</name>
        <dbReference type="ChEBI" id="CHEBI:29108"/>
        <label>3</label>
    </ligand>
</feature>
<evidence type="ECO:0000256" key="1">
    <source>
        <dbReference type="ARBA" id="ARBA00010370"/>
    </source>
</evidence>
<dbReference type="InterPro" id="IPR033739">
    <property type="entry name" value="M10A_MMP"/>
</dbReference>
<evidence type="ECO:0000259" key="18">
    <source>
        <dbReference type="SMART" id="SM00235"/>
    </source>
</evidence>
<reference evidence="19 20" key="1">
    <citation type="submission" date="2024-02" db="EMBL/GenBank/DDBJ databases">
        <title>Chromosome-scale genome assembly of the rough periwinkle Littorina saxatilis.</title>
        <authorList>
            <person name="De Jode A."/>
            <person name="Faria R."/>
            <person name="Formenti G."/>
            <person name="Sims Y."/>
            <person name="Smith T.P."/>
            <person name="Tracey A."/>
            <person name="Wood J.M.D."/>
            <person name="Zagrodzka Z.B."/>
            <person name="Johannesson K."/>
            <person name="Butlin R.K."/>
            <person name="Leder E.H."/>
        </authorList>
    </citation>
    <scope>NUCLEOTIDE SEQUENCE [LARGE SCALE GENOMIC DNA]</scope>
    <source>
        <strain evidence="19">Snail1</strain>
        <tissue evidence="19">Muscle</tissue>
    </source>
</reference>
<keyword evidence="12" id="KW-0106">Calcium</keyword>
<dbReference type="PANTHER" id="PTHR10201">
    <property type="entry name" value="MATRIX METALLOPROTEINASE"/>
    <property type="match status" value="1"/>
</dbReference>
<evidence type="ECO:0000256" key="14">
    <source>
        <dbReference type="PIRSR" id="PIRSR621190-5"/>
    </source>
</evidence>
<feature type="signal peptide" evidence="17">
    <location>
        <begin position="1"/>
        <end position="20"/>
    </location>
</feature>
<keyword evidence="2" id="KW-0645">Protease</keyword>
<dbReference type="InterPro" id="IPR021190">
    <property type="entry name" value="Pept_M10A"/>
</dbReference>
<sequence length="528" mass="59530">MGRYVVVVFVVSVFLTLLSAADNFDAGNFLEKFGYLDDLAPGQAGHSESSTNEAVREFQRFNGLRATGRLNRETIRKMKQPRCGLPDVVKPGQRAAGLTNGNRRGGNRGRNGRRPDQNQPSSFYAPGYKWEKKDLTYAFMGYTRQLGGTQQINAIGNAFQKWADVAPLNFRKVGSGGSDIEISFVRRQHSDGAGNAFDGRGGTLAHAFFPGDVPIAGDTHFDEDEQWTLGSEDGTNLEIVAAHEFGHALGLGHSNVPTALMAPYYQGYDPNFALHRDDISGIQSLYGRGRGSVAGGTSSGGSRTTPRPRVTPRPRPRTTPRPRVTPRPRTTPAPRGRYCNVRFDAFSQHSDGYMYAFRKRNVFKINSRGVMERRRATSVFPSVPISPGAAVYDRYRRQLFIFKGSRYWRYTGNRLDSGYPRTLPRDFQNIRAAFQWSDRGIYLFSRDNKYMRWAEGLTRFSRGYPRPVRDYFQGAPTNIEAALQGQDGYYYLFKGRRYWKYNAQAQLQRGYPKDTRPAWLSCGTARPR</sequence>
<feature type="binding site" evidence="11">
    <location>
        <position position="247"/>
    </location>
    <ligand>
        <name>Zn(2+)</name>
        <dbReference type="ChEBI" id="CHEBI:29105"/>
        <label>2</label>
        <note>catalytic</note>
    </ligand>
</feature>
<keyword evidence="6" id="KW-0378">Hydrolase</keyword>
<dbReference type="SUPFAM" id="SSF50923">
    <property type="entry name" value="Hemopexin-like domain"/>
    <property type="match status" value="1"/>
</dbReference>
<feature type="binding site" evidence="12">
    <location>
        <position position="199"/>
    </location>
    <ligand>
        <name>Ca(2+)</name>
        <dbReference type="ChEBI" id="CHEBI:29108"/>
        <label>3</label>
    </ligand>
</feature>
<evidence type="ECO:0000256" key="13">
    <source>
        <dbReference type="PIRSR" id="PIRSR621190-4"/>
    </source>
</evidence>
<dbReference type="SMART" id="SM00120">
    <property type="entry name" value="HX"/>
    <property type="match status" value="4"/>
</dbReference>
<dbReference type="CDD" id="cd00094">
    <property type="entry name" value="HX"/>
    <property type="match status" value="1"/>
</dbReference>
<organism evidence="19 20">
    <name type="scientific">Littorina saxatilis</name>
    <dbReference type="NCBI Taxonomy" id="31220"/>
    <lineage>
        <taxon>Eukaryota</taxon>
        <taxon>Metazoa</taxon>
        <taxon>Spiralia</taxon>
        <taxon>Lophotrochozoa</taxon>
        <taxon>Mollusca</taxon>
        <taxon>Gastropoda</taxon>
        <taxon>Caenogastropoda</taxon>
        <taxon>Littorinimorpha</taxon>
        <taxon>Littorinoidea</taxon>
        <taxon>Littorinidae</taxon>
        <taxon>Littorina</taxon>
    </lineage>
</organism>
<dbReference type="InterPro" id="IPR021158">
    <property type="entry name" value="Pept_M10A_Zn_BS"/>
</dbReference>
<name>A0AAN9AJG4_9CAEN</name>
<feature type="binding site" evidence="12">
    <location>
        <position position="261"/>
    </location>
    <ligand>
        <name>Zn(2+)</name>
        <dbReference type="ChEBI" id="CHEBI:29105"/>
        <label>2</label>
        <note>catalytic</note>
    </ligand>
</feature>
<dbReference type="PROSITE" id="PS00546">
    <property type="entry name" value="CYSTEINE_SWITCH"/>
    <property type="match status" value="1"/>
</dbReference>
<protein>
    <recommendedName>
        <fullName evidence="18">Peptidase metallopeptidase domain-containing protein</fullName>
    </recommendedName>
</protein>
<feature type="binding site" evidence="12">
    <location>
        <position position="206"/>
    </location>
    <ligand>
        <name>Zn(2+)</name>
        <dbReference type="ChEBI" id="CHEBI:29105"/>
        <label>1</label>
    </ligand>
</feature>
<dbReference type="AlphaFoldDB" id="A0AAN9AJG4"/>
<evidence type="ECO:0000256" key="11">
    <source>
        <dbReference type="PIRSR" id="PIRSR001191-2"/>
    </source>
</evidence>
<comment type="cofactor">
    <cofactor evidence="12">
        <name>Zn(2+)</name>
        <dbReference type="ChEBI" id="CHEBI:29105"/>
    </cofactor>
    <text evidence="12">Binds 2 Zn(2+) ions per subunit.</text>
</comment>
<feature type="region of interest" description="Disordered" evidence="16">
    <location>
        <begin position="285"/>
        <end position="336"/>
    </location>
</feature>
<feature type="domain" description="Peptidase metallopeptidase" evidence="18">
    <location>
        <begin position="126"/>
        <end position="288"/>
    </location>
</feature>
<evidence type="ECO:0000256" key="7">
    <source>
        <dbReference type="ARBA" id="ARBA00022833"/>
    </source>
</evidence>
<evidence type="ECO:0000313" key="19">
    <source>
        <dbReference type="EMBL" id="KAK7088058.1"/>
    </source>
</evidence>
<dbReference type="SUPFAM" id="SSF55486">
    <property type="entry name" value="Metalloproteases ('zincins'), catalytic domain"/>
    <property type="match status" value="1"/>
</dbReference>
<evidence type="ECO:0000256" key="8">
    <source>
        <dbReference type="ARBA" id="ARBA00023049"/>
    </source>
</evidence>
<feature type="binding site" evidence="12">
    <location>
        <position position="225"/>
    </location>
    <ligand>
        <name>Ca(2+)</name>
        <dbReference type="ChEBI" id="CHEBI:29108"/>
        <label>1</label>
    </ligand>
</feature>
<feature type="binding site" description="in inhibited form" evidence="12">
    <location>
        <position position="83"/>
    </location>
    <ligand>
        <name>Zn(2+)</name>
        <dbReference type="ChEBI" id="CHEBI:29105"/>
        <label>2</label>
        <note>catalytic</note>
    </ligand>
</feature>
<dbReference type="PRINTS" id="PR00138">
    <property type="entry name" value="MATRIXIN"/>
</dbReference>
<dbReference type="PANTHER" id="PTHR10201:SF331">
    <property type="entry name" value="MATRIX METALLOPROTEINASE-14-LIKE ISOFORM X1"/>
    <property type="match status" value="1"/>
</dbReference>
<dbReference type="CDD" id="cd04278">
    <property type="entry name" value="ZnMc_MMP"/>
    <property type="match status" value="1"/>
</dbReference>
<keyword evidence="8" id="KW-0482">Metalloprotease</keyword>
<dbReference type="InterPro" id="IPR024079">
    <property type="entry name" value="MetalloPept_cat_dom_sf"/>
</dbReference>
<dbReference type="FunFam" id="3.40.390.10:FF:000021">
    <property type="entry name" value="Matrix metallopeptidase 28"/>
    <property type="match status" value="1"/>
</dbReference>
<evidence type="ECO:0000256" key="9">
    <source>
        <dbReference type="ARBA" id="ARBA00023145"/>
    </source>
</evidence>
<comment type="cofactor">
    <cofactor evidence="12">
        <name>Ca(2+)</name>
        <dbReference type="ChEBI" id="CHEBI:29108"/>
    </cofactor>
    <text evidence="12">Can bind about 5 Ca(2+) ions per subunit.</text>
</comment>
<dbReference type="Proteomes" id="UP001374579">
    <property type="component" value="Unassembled WGS sequence"/>
</dbReference>
<evidence type="ECO:0000256" key="4">
    <source>
        <dbReference type="ARBA" id="ARBA00022729"/>
    </source>
</evidence>
<comment type="caution">
    <text evidence="19">The sequence shown here is derived from an EMBL/GenBank/DDBJ whole genome shotgun (WGS) entry which is preliminary data.</text>
</comment>
<evidence type="ECO:0000256" key="15">
    <source>
        <dbReference type="PROSITE-ProRule" id="PRU01011"/>
    </source>
</evidence>
<feature type="binding site" evidence="12">
    <location>
        <position position="198"/>
    </location>
    <ligand>
        <name>Ca(2+)</name>
        <dbReference type="ChEBI" id="CHEBI:29108"/>
        <label>3</label>
    </ligand>
</feature>
<feature type="binding site" evidence="12">
    <location>
        <position position="344"/>
    </location>
    <ligand>
        <name>Ca(2+)</name>
        <dbReference type="ChEBI" id="CHEBI:29108"/>
        <label>4</label>
    </ligand>
</feature>
<dbReference type="Gene3D" id="2.110.10.10">
    <property type="entry name" value="Hemopexin-like domain"/>
    <property type="match status" value="1"/>
</dbReference>
<feature type="binding site" evidence="12">
    <location>
        <position position="191"/>
    </location>
    <ligand>
        <name>Zn(2+)</name>
        <dbReference type="ChEBI" id="CHEBI:29105"/>
        <label>1</label>
    </ligand>
</feature>
<feature type="binding site" evidence="12">
    <location>
        <position position="220"/>
    </location>
    <ligand>
        <name>Zn(2+)</name>
        <dbReference type="ChEBI" id="CHEBI:29105"/>
        <label>1</label>
    </ligand>
</feature>
<evidence type="ECO:0000256" key="12">
    <source>
        <dbReference type="PIRSR" id="PIRSR621190-2"/>
    </source>
</evidence>
<evidence type="ECO:0000256" key="2">
    <source>
        <dbReference type="ARBA" id="ARBA00022670"/>
    </source>
</evidence>
<dbReference type="PIRSF" id="PIRSF001191">
    <property type="entry name" value="Peptidase_M10A_matrix"/>
    <property type="match status" value="1"/>
</dbReference>
<evidence type="ECO:0000256" key="6">
    <source>
        <dbReference type="ARBA" id="ARBA00022801"/>
    </source>
</evidence>
<feature type="short sequence motif" description="Cysteine switch" evidence="14">
    <location>
        <begin position="81"/>
        <end position="88"/>
    </location>
</feature>
<evidence type="ECO:0000256" key="16">
    <source>
        <dbReference type="SAM" id="MobiDB-lite"/>
    </source>
</evidence>
<feature type="active site" evidence="10">
    <location>
        <position position="244"/>
    </location>
</feature>
<feature type="binding site" evidence="12">
    <location>
        <position position="179"/>
    </location>
    <ligand>
        <name>Ca(2+)</name>
        <dbReference type="ChEBI" id="CHEBI:29108"/>
        <label>2</label>
    </ligand>
</feature>
<accession>A0AAN9AJG4</accession>
<keyword evidence="9" id="KW-0865">Zymogen</keyword>
<evidence type="ECO:0000256" key="10">
    <source>
        <dbReference type="PIRSR" id="PIRSR001191-1"/>
    </source>
</evidence>
<dbReference type="SMART" id="SM00235">
    <property type="entry name" value="ZnMc"/>
    <property type="match status" value="1"/>
</dbReference>
<dbReference type="PROSITE" id="PS51642">
    <property type="entry name" value="HEMOPEXIN_2"/>
    <property type="match status" value="2"/>
</dbReference>
<dbReference type="InterPro" id="IPR002477">
    <property type="entry name" value="Peptidoglycan-bd-like"/>
</dbReference>
<keyword evidence="4 17" id="KW-0732">Signal</keyword>
<dbReference type="InterPro" id="IPR018487">
    <property type="entry name" value="Hemopexin-like_repeat"/>
</dbReference>
<feature type="compositionally biased region" description="Gly residues" evidence="16">
    <location>
        <begin position="288"/>
        <end position="299"/>
    </location>
</feature>
<feature type="binding site" evidence="12">
    <location>
        <position position="390"/>
    </location>
    <ligand>
        <name>Ca(2+)</name>
        <dbReference type="ChEBI" id="CHEBI:29108"/>
        <label>5</label>
    </ligand>
</feature>
<comment type="similarity">
    <text evidence="1">Belongs to the peptidase M10A family.</text>
</comment>
<dbReference type="Pfam" id="PF01471">
    <property type="entry name" value="PG_binding_1"/>
    <property type="match status" value="1"/>
</dbReference>
<evidence type="ECO:0000256" key="5">
    <source>
        <dbReference type="ARBA" id="ARBA00022737"/>
    </source>
</evidence>
<feature type="binding site" evidence="12">
    <location>
        <position position="433"/>
    </location>
    <ligand>
        <name>Ca(2+)</name>
        <dbReference type="ChEBI" id="CHEBI:29108"/>
        <label>5</label>
    </ligand>
</feature>
<feature type="repeat" description="Hemopexin" evidence="15">
    <location>
        <begin position="476"/>
        <end position="522"/>
    </location>
</feature>
<dbReference type="GO" id="GO:0031012">
    <property type="term" value="C:extracellular matrix"/>
    <property type="evidence" value="ECO:0007669"/>
    <property type="project" value="InterPro"/>
</dbReference>
<keyword evidence="7 11" id="KW-0862">Zinc</keyword>
<feature type="binding site" evidence="12">
    <location>
        <position position="225"/>
    </location>
    <ligand>
        <name>Ca(2+)</name>
        <dbReference type="ChEBI" id="CHEBI:29108"/>
        <label>3</label>
    </ligand>
</feature>
<feature type="repeat" description="Hemopexin" evidence="15">
    <location>
        <begin position="384"/>
        <end position="430"/>
    </location>
</feature>
<evidence type="ECO:0000256" key="3">
    <source>
        <dbReference type="ARBA" id="ARBA00022723"/>
    </source>
</evidence>
<dbReference type="SUPFAM" id="SSF47090">
    <property type="entry name" value="PGBD-like"/>
    <property type="match status" value="1"/>
</dbReference>
<feature type="binding site" evidence="12">
    <location>
        <position position="218"/>
    </location>
    <ligand>
        <name>Ca(2+)</name>
        <dbReference type="ChEBI" id="CHEBI:29108"/>
        <label>2</label>
    </ligand>
</feature>
<dbReference type="Pfam" id="PF00045">
    <property type="entry name" value="Hemopexin"/>
    <property type="match status" value="2"/>
</dbReference>
<feature type="binding site" evidence="12">
    <location>
        <position position="189"/>
    </location>
    <ligand>
        <name>Zn(2+)</name>
        <dbReference type="ChEBI" id="CHEBI:29105"/>
        <label>1</label>
    </ligand>
</feature>
<feature type="compositionally biased region" description="Basic residues" evidence="16">
    <location>
        <begin position="310"/>
        <end position="326"/>
    </location>
</feature>